<dbReference type="Proteomes" id="UP000024635">
    <property type="component" value="Unassembled WGS sequence"/>
</dbReference>
<comment type="caution">
    <text evidence="1">The sequence shown here is derived from an EMBL/GenBank/DDBJ whole genome shotgun (WGS) entry which is preliminary data.</text>
</comment>
<dbReference type="AlphaFoldDB" id="A0A016WQS6"/>
<protein>
    <submittedName>
        <fullName evidence="1">Uncharacterized protein</fullName>
    </submittedName>
</protein>
<dbReference type="EMBL" id="JARK01000141">
    <property type="protein sequence ID" value="EYC42154.1"/>
    <property type="molecule type" value="Genomic_DNA"/>
</dbReference>
<organism evidence="1 2">
    <name type="scientific">Ancylostoma ceylanicum</name>
    <dbReference type="NCBI Taxonomy" id="53326"/>
    <lineage>
        <taxon>Eukaryota</taxon>
        <taxon>Metazoa</taxon>
        <taxon>Ecdysozoa</taxon>
        <taxon>Nematoda</taxon>
        <taxon>Chromadorea</taxon>
        <taxon>Rhabditida</taxon>
        <taxon>Rhabditina</taxon>
        <taxon>Rhabditomorpha</taxon>
        <taxon>Strongyloidea</taxon>
        <taxon>Ancylostomatidae</taxon>
        <taxon>Ancylostomatinae</taxon>
        <taxon>Ancylostoma</taxon>
    </lineage>
</organism>
<evidence type="ECO:0000313" key="1">
    <source>
        <dbReference type="EMBL" id="EYC42154.1"/>
    </source>
</evidence>
<reference evidence="2" key="1">
    <citation type="journal article" date="2015" name="Nat. Genet.">
        <title>The genome and transcriptome of the zoonotic hookworm Ancylostoma ceylanicum identify infection-specific gene families.</title>
        <authorList>
            <person name="Schwarz E.M."/>
            <person name="Hu Y."/>
            <person name="Antoshechkin I."/>
            <person name="Miller M.M."/>
            <person name="Sternberg P.W."/>
            <person name="Aroian R.V."/>
        </authorList>
    </citation>
    <scope>NUCLEOTIDE SEQUENCE</scope>
    <source>
        <strain evidence="2">HY135</strain>
    </source>
</reference>
<keyword evidence="2" id="KW-1185">Reference proteome</keyword>
<accession>A0A016WQS6</accession>
<evidence type="ECO:0000313" key="2">
    <source>
        <dbReference type="Proteomes" id="UP000024635"/>
    </source>
</evidence>
<gene>
    <name evidence="1" type="primary">Acey_s0541.g3193</name>
    <name evidence="1" type="ORF">Y032_0541g3193</name>
</gene>
<sequence>MTLNRTKDCHVNCIICYLAIPARTERLRRVLPEIVENALPLTLAVTLFAIVIDFPCTVDVDGGGFSAPRKPPAITRTVLLVPDT</sequence>
<proteinExistence type="predicted"/>
<name>A0A016WQS6_9BILA</name>